<organism evidence="1 2">
    <name type="scientific">Pararobbsia alpina</name>
    <dbReference type="NCBI Taxonomy" id="621374"/>
    <lineage>
        <taxon>Bacteria</taxon>
        <taxon>Pseudomonadati</taxon>
        <taxon>Pseudomonadota</taxon>
        <taxon>Betaproteobacteria</taxon>
        <taxon>Burkholderiales</taxon>
        <taxon>Burkholderiaceae</taxon>
        <taxon>Pararobbsia</taxon>
    </lineage>
</organism>
<name>A0A6S7BBF5_9BURK</name>
<evidence type="ECO:0008006" key="3">
    <source>
        <dbReference type="Google" id="ProtNLM"/>
    </source>
</evidence>
<dbReference type="Proteomes" id="UP000494115">
    <property type="component" value="Unassembled WGS sequence"/>
</dbReference>
<proteinExistence type="predicted"/>
<evidence type="ECO:0000313" key="1">
    <source>
        <dbReference type="EMBL" id="CAB3784392.1"/>
    </source>
</evidence>
<evidence type="ECO:0000313" key="2">
    <source>
        <dbReference type="Proteomes" id="UP000494115"/>
    </source>
</evidence>
<dbReference type="AlphaFoldDB" id="A0A6S7BBF5"/>
<protein>
    <recommendedName>
        <fullName evidence="3">HTH cro/C1-type domain-containing protein</fullName>
    </recommendedName>
</protein>
<accession>A0A6S7BBF5</accession>
<sequence length="83" mass="9446">MIPDATKHRKDPKYVRALYERIGKSQKWIADRIGISERRFRYLIAGSREVEGKTVDVVLSYPEQFALECLAEAADMAGAMSIK</sequence>
<keyword evidence="2" id="KW-1185">Reference proteome</keyword>
<reference evidence="1 2" key="1">
    <citation type="submission" date="2020-04" db="EMBL/GenBank/DDBJ databases">
        <authorList>
            <person name="De Canck E."/>
        </authorList>
    </citation>
    <scope>NUCLEOTIDE SEQUENCE [LARGE SCALE GENOMIC DNA]</scope>
    <source>
        <strain evidence="1 2">LMG 28138</strain>
    </source>
</reference>
<dbReference type="EMBL" id="CADIKM010000006">
    <property type="protein sequence ID" value="CAB3784392.1"/>
    <property type="molecule type" value="Genomic_DNA"/>
</dbReference>
<gene>
    <name evidence="1" type="ORF">LMG28138_01800</name>
</gene>